<protein>
    <submittedName>
        <fullName evidence="5">Putative glycosyltransferase</fullName>
    </submittedName>
</protein>
<dbReference type="Gene3D" id="3.90.550.10">
    <property type="entry name" value="Spore Coat Polysaccharide Biosynthesis Protein SpsA, Chain A"/>
    <property type="match status" value="1"/>
</dbReference>
<comment type="similarity">
    <text evidence="1">Belongs to the glycosyltransferase 2 family.</text>
</comment>
<evidence type="ECO:0000256" key="3">
    <source>
        <dbReference type="ARBA" id="ARBA00022679"/>
    </source>
</evidence>
<dbReference type="EMBL" id="MT142506">
    <property type="protein sequence ID" value="QJA83228.1"/>
    <property type="molecule type" value="Genomic_DNA"/>
</dbReference>
<name>A0A6M3KPJ3_9ZZZZ</name>
<accession>A0A6M3KPJ3</accession>
<dbReference type="PANTHER" id="PTHR43179:SF12">
    <property type="entry name" value="GALACTOFURANOSYLTRANSFERASE GLFT2"/>
    <property type="match status" value="1"/>
</dbReference>
<dbReference type="AlphaFoldDB" id="A0A6M3KPJ3"/>
<reference evidence="5" key="1">
    <citation type="submission" date="2020-03" db="EMBL/GenBank/DDBJ databases">
        <title>The deep terrestrial virosphere.</title>
        <authorList>
            <person name="Holmfeldt K."/>
            <person name="Nilsson E."/>
            <person name="Simone D."/>
            <person name="Lopez-Fernandez M."/>
            <person name="Wu X."/>
            <person name="de Brujin I."/>
            <person name="Lundin D."/>
            <person name="Andersson A."/>
            <person name="Bertilsson S."/>
            <person name="Dopson M."/>
        </authorList>
    </citation>
    <scope>NUCLEOTIDE SEQUENCE</scope>
    <source>
        <strain evidence="5">MM415A00305</strain>
        <strain evidence="4">MM415B01000</strain>
    </source>
</reference>
<keyword evidence="3 5" id="KW-0808">Transferase</keyword>
<evidence type="ECO:0000313" key="4">
    <source>
        <dbReference type="EMBL" id="QJA61076.1"/>
    </source>
</evidence>
<organism evidence="5">
    <name type="scientific">viral metagenome</name>
    <dbReference type="NCBI Taxonomy" id="1070528"/>
    <lineage>
        <taxon>unclassified sequences</taxon>
        <taxon>metagenomes</taxon>
        <taxon>organismal metagenomes</taxon>
    </lineage>
</organism>
<dbReference type="SUPFAM" id="SSF53448">
    <property type="entry name" value="Nucleotide-diphospho-sugar transferases"/>
    <property type="match status" value="1"/>
</dbReference>
<dbReference type="InterPro" id="IPR029044">
    <property type="entry name" value="Nucleotide-diphossugar_trans"/>
</dbReference>
<evidence type="ECO:0000256" key="2">
    <source>
        <dbReference type="ARBA" id="ARBA00022676"/>
    </source>
</evidence>
<dbReference type="PANTHER" id="PTHR43179">
    <property type="entry name" value="RHAMNOSYLTRANSFERASE WBBL"/>
    <property type="match status" value="1"/>
</dbReference>
<proteinExistence type="inferred from homology"/>
<dbReference type="GO" id="GO:0016757">
    <property type="term" value="F:glycosyltransferase activity"/>
    <property type="evidence" value="ECO:0007669"/>
    <property type="project" value="UniProtKB-KW"/>
</dbReference>
<dbReference type="EMBL" id="MT141430">
    <property type="protein sequence ID" value="QJA61076.1"/>
    <property type="molecule type" value="Genomic_DNA"/>
</dbReference>
<evidence type="ECO:0000256" key="1">
    <source>
        <dbReference type="ARBA" id="ARBA00006739"/>
    </source>
</evidence>
<evidence type="ECO:0000313" key="5">
    <source>
        <dbReference type="EMBL" id="QJA83228.1"/>
    </source>
</evidence>
<gene>
    <name evidence="5" type="ORF">MM415A00305_0026</name>
    <name evidence="4" type="ORF">MM415B01000_0002</name>
</gene>
<sequence length="245" mass="28102">MIQVVVPLYGDYEKKYAPVREALKTMRCRVTEVVDEHGEGFTATVNRGLKEALHLIRVQSHERKKRPEWCPWMDEHIWVLNQDAEPLPGADTALLKRMELSPKCGIAVSMQVHPEDEDFITYGGSGPVIPGVHFTGHISEGQHLEPKMMGWANGASMLLRIEMLEEVGLLDENFINLASDSDLSYRARWADWQVWYEPTSRVKHTLNFSANPPDAMKLSAHMDVMRFQGKYNGELWHELTREVFD</sequence>
<keyword evidence="2" id="KW-0328">Glycosyltransferase</keyword>